<dbReference type="GO" id="GO:0052621">
    <property type="term" value="F:diguanylate cyclase activity"/>
    <property type="evidence" value="ECO:0007669"/>
    <property type="project" value="UniProtKB-EC"/>
</dbReference>
<dbReference type="EMBL" id="JAQQXP010000001">
    <property type="protein sequence ID" value="MDC8829879.1"/>
    <property type="molecule type" value="Genomic_DNA"/>
</dbReference>
<keyword evidence="5" id="KW-1185">Reference proteome</keyword>
<evidence type="ECO:0000313" key="4">
    <source>
        <dbReference type="EMBL" id="MDC8829879.1"/>
    </source>
</evidence>
<feature type="domain" description="GGDEF" evidence="3">
    <location>
        <begin position="865"/>
        <end position="996"/>
    </location>
</feature>
<evidence type="ECO:0000259" key="3">
    <source>
        <dbReference type="PROSITE" id="PS50887"/>
    </source>
</evidence>
<dbReference type="SMART" id="SM00267">
    <property type="entry name" value="GGDEF"/>
    <property type="match status" value="1"/>
</dbReference>
<dbReference type="SUPFAM" id="SSF63829">
    <property type="entry name" value="Calcium-dependent phosphotriesterase"/>
    <property type="match status" value="3"/>
</dbReference>
<evidence type="ECO:0000313" key="5">
    <source>
        <dbReference type="Proteomes" id="UP001218788"/>
    </source>
</evidence>
<gene>
    <name evidence="4" type="ORF">OIK42_03780</name>
</gene>
<dbReference type="InterPro" id="IPR000160">
    <property type="entry name" value="GGDEF_dom"/>
</dbReference>
<dbReference type="InterPro" id="IPR050469">
    <property type="entry name" value="Diguanylate_Cyclase"/>
</dbReference>
<sequence length="996" mass="109476">MSIKAKSLSRRSVRIRAEILCLVLTGLFLPFCLSSNAAPAPLTDYFQETWTTRDGLPHNTINSLQQSEDGYLWIGTWEGAARFNGREFRVFGRGELTGLPDSGIRAISRDRQHNLIMVGARGGISKRAAMGWQSLPELNVLINAVAEDSQGNLWLATEGKGLFRHAPDGERRQFAITEGVGNDVVHSILAEYDGSVWAGTGSGLVRLTNRDKTVLVTPVAGLPEAPVFALKRYGDSLLIGTERGLYRYESGRVQVFAPGISDLPVSTLLVSGKQVWIGTTDHGLLRYSERGLETLSMAKGLPNNRILSLFEDREGSIWVGTNGGLFRLRDAPFVTLTSEHGLSGDYIRTVLAHSDGSVWIGSSQGVSRLRNNKVEAIDLSAVSAGQSILSLREAPDGSVWIGTYSDGIVQWRDGRIVSQYDRRNGLLANEIRAIAFGPGGGLWVGTGQGLNYVDETGVHSFTREHGLPTPFIMALYLHHDGRLFIGTGGGVAVRYPDGQIKALDFSSLDGAKYAFGFTPDPEAGILWMATDRGLVAFDLNSAHMTMLGRKAGLPFDKVLQAIIDQGHNIWLSSNRGIMRFDRHQIDQYLAGQTTALKYELFGESDGLQSAQANGGSMQAAALDHNGSIWFATSKGASRVDPGELERFAATRLPVVIEGVKVNGKAIPRAQAGRLSAGTNRVELQFAGLGFVMPQRIQYRTQLMGFDNEWIERGTNNTAEYTSLPPGDYRFLVTAAYPQGSWNEQYASYSFSVAPHFWQRPIFWLAMLLTSAALVFVVHRWRLRSLKRSAELLSAQVAAKTLELKQQADHLRAVDRERSALLAEIKRQAHEFEQQARLDSLTGLANRRAFDEALERECALARRNQLPLCLALLDIDHFKQVNDFYTHAVGDEILKLVAHEIDRHCRQADTLARWGGEEFALLLPDSGIPDVKDISERIRAAVAGIDCSALGPNLQVTISIGAAQYIGGEPLERLLSRTDALLYKAKQNGRNRIEVAQ</sequence>
<dbReference type="Pfam" id="PF07495">
    <property type="entry name" value="Y_Y_Y"/>
    <property type="match status" value="1"/>
</dbReference>
<dbReference type="InterPro" id="IPR013783">
    <property type="entry name" value="Ig-like_fold"/>
</dbReference>
<protein>
    <recommendedName>
        <fullName evidence="1">diguanylate cyclase</fullName>
        <ecNumber evidence="1">2.7.7.65</ecNumber>
    </recommendedName>
</protein>
<dbReference type="Gene3D" id="2.130.10.10">
    <property type="entry name" value="YVTN repeat-like/Quinoprotein amine dehydrogenase"/>
    <property type="match status" value="5"/>
</dbReference>
<dbReference type="InterPro" id="IPR015943">
    <property type="entry name" value="WD40/YVTN_repeat-like_dom_sf"/>
</dbReference>
<dbReference type="PANTHER" id="PTHR45138:SF24">
    <property type="entry name" value="DIGUANYLATE CYCLASE DGCC-RELATED"/>
    <property type="match status" value="1"/>
</dbReference>
<organism evidence="4 5">
    <name type="scientific">Alteromonas gilva</name>
    <dbReference type="NCBI Taxonomy" id="2987522"/>
    <lineage>
        <taxon>Bacteria</taxon>
        <taxon>Pseudomonadati</taxon>
        <taxon>Pseudomonadota</taxon>
        <taxon>Gammaproteobacteria</taxon>
        <taxon>Alteromonadales</taxon>
        <taxon>Alteromonadaceae</taxon>
        <taxon>Alteromonas/Salinimonas group</taxon>
        <taxon>Alteromonas</taxon>
    </lineage>
</organism>
<dbReference type="InterPro" id="IPR043128">
    <property type="entry name" value="Rev_trsase/Diguanyl_cyclase"/>
</dbReference>
<dbReference type="NCBIfam" id="TIGR00254">
    <property type="entry name" value="GGDEF"/>
    <property type="match status" value="1"/>
</dbReference>
<proteinExistence type="predicted"/>
<feature type="transmembrane region" description="Helical" evidence="2">
    <location>
        <begin position="761"/>
        <end position="778"/>
    </location>
</feature>
<keyword evidence="4" id="KW-0808">Transferase</keyword>
<keyword evidence="4" id="KW-0548">Nucleotidyltransferase</keyword>
<dbReference type="CDD" id="cd01949">
    <property type="entry name" value="GGDEF"/>
    <property type="match status" value="1"/>
</dbReference>
<name>A0ABT5KYM0_9ALTE</name>
<dbReference type="Proteomes" id="UP001218788">
    <property type="component" value="Unassembled WGS sequence"/>
</dbReference>
<keyword evidence="2" id="KW-0472">Membrane</keyword>
<dbReference type="RefSeq" id="WP_273638452.1">
    <property type="nucleotide sequence ID" value="NZ_JAQQXP010000001.1"/>
</dbReference>
<dbReference type="SUPFAM" id="SSF55073">
    <property type="entry name" value="Nucleotide cyclase"/>
    <property type="match status" value="1"/>
</dbReference>
<dbReference type="InterPro" id="IPR011110">
    <property type="entry name" value="Reg_prop"/>
</dbReference>
<dbReference type="PROSITE" id="PS50887">
    <property type="entry name" value="GGDEF"/>
    <property type="match status" value="1"/>
</dbReference>
<dbReference type="EC" id="2.7.7.65" evidence="1"/>
<keyword evidence="2" id="KW-0812">Transmembrane</keyword>
<reference evidence="4 5" key="1">
    <citation type="submission" date="2022-10" db="EMBL/GenBank/DDBJ databases">
        <title>Alteromonas sp. chi3 Genome sequencing.</title>
        <authorList>
            <person name="Park S."/>
        </authorList>
    </citation>
    <scope>NUCLEOTIDE SEQUENCE [LARGE SCALE GENOMIC DNA]</scope>
    <source>
        <strain evidence="5">chi3</strain>
    </source>
</reference>
<comment type="caution">
    <text evidence="4">The sequence shown here is derived from an EMBL/GenBank/DDBJ whole genome shotgun (WGS) entry which is preliminary data.</text>
</comment>
<accession>A0ABT5KYM0</accession>
<dbReference type="InterPro" id="IPR011123">
    <property type="entry name" value="Y_Y_Y"/>
</dbReference>
<dbReference type="Gene3D" id="2.60.40.10">
    <property type="entry name" value="Immunoglobulins"/>
    <property type="match status" value="1"/>
</dbReference>
<dbReference type="Gene3D" id="3.30.70.270">
    <property type="match status" value="1"/>
</dbReference>
<dbReference type="Pfam" id="PF00990">
    <property type="entry name" value="GGDEF"/>
    <property type="match status" value="1"/>
</dbReference>
<dbReference type="Pfam" id="PF07494">
    <property type="entry name" value="Reg_prop"/>
    <property type="match status" value="3"/>
</dbReference>
<keyword evidence="2" id="KW-1133">Transmembrane helix</keyword>
<dbReference type="PANTHER" id="PTHR45138">
    <property type="entry name" value="REGULATORY COMPONENTS OF SENSORY TRANSDUCTION SYSTEM"/>
    <property type="match status" value="1"/>
</dbReference>
<dbReference type="InterPro" id="IPR029787">
    <property type="entry name" value="Nucleotide_cyclase"/>
</dbReference>
<evidence type="ECO:0000256" key="1">
    <source>
        <dbReference type="ARBA" id="ARBA00012528"/>
    </source>
</evidence>
<evidence type="ECO:0000256" key="2">
    <source>
        <dbReference type="SAM" id="Phobius"/>
    </source>
</evidence>